<keyword evidence="3" id="KW-1185">Reference proteome</keyword>
<reference evidence="2 3" key="1">
    <citation type="journal article" date="2014" name="Nat. Genet.">
        <title>Whole-genome sequence of a flatfish provides insights into ZW sex chromosome evolution and adaptation to a benthic lifestyle.</title>
        <authorList>
            <person name="Chen S."/>
            <person name="Zhang G."/>
            <person name="Shao C."/>
            <person name="Huang Q."/>
            <person name="Liu G."/>
            <person name="Zhang P."/>
            <person name="Song W."/>
            <person name="An N."/>
            <person name="Chalopin D."/>
            <person name="Volff J.N."/>
            <person name="Hong Y."/>
            <person name="Li Q."/>
            <person name="Sha Z."/>
            <person name="Zhou H."/>
            <person name="Xie M."/>
            <person name="Yu Q."/>
            <person name="Liu Y."/>
            <person name="Xiang H."/>
            <person name="Wang N."/>
            <person name="Wu K."/>
            <person name="Yang C."/>
            <person name="Zhou Q."/>
            <person name="Liao X."/>
            <person name="Yang L."/>
            <person name="Hu Q."/>
            <person name="Zhang J."/>
            <person name="Meng L."/>
            <person name="Jin L."/>
            <person name="Tian Y."/>
            <person name="Lian J."/>
            <person name="Yang J."/>
            <person name="Miao G."/>
            <person name="Liu S."/>
            <person name="Liang Z."/>
            <person name="Yan F."/>
            <person name="Li Y."/>
            <person name="Sun B."/>
            <person name="Zhang H."/>
            <person name="Zhang J."/>
            <person name="Zhu Y."/>
            <person name="Du M."/>
            <person name="Zhao Y."/>
            <person name="Schartl M."/>
            <person name="Tang Q."/>
            <person name="Wang J."/>
        </authorList>
    </citation>
    <scope>NUCLEOTIDE SEQUENCE</scope>
</reference>
<evidence type="ECO:0000313" key="3">
    <source>
        <dbReference type="Proteomes" id="UP000265120"/>
    </source>
</evidence>
<dbReference type="STRING" id="244447.ENSCSEP00000031641"/>
<reference evidence="2" key="2">
    <citation type="submission" date="2025-08" db="UniProtKB">
        <authorList>
            <consortium name="Ensembl"/>
        </authorList>
    </citation>
    <scope>IDENTIFICATION</scope>
</reference>
<dbReference type="Gene3D" id="6.10.250.1060">
    <property type="match status" value="1"/>
</dbReference>
<dbReference type="InParanoid" id="A0A3P8X1R4"/>
<dbReference type="AlphaFoldDB" id="A0A3P8X1R4"/>
<evidence type="ECO:0000313" key="2">
    <source>
        <dbReference type="Ensembl" id="ENSCSEP00000031641.1"/>
    </source>
</evidence>
<name>A0A3P8X1R4_CYNSE</name>
<sequence length="99" mass="11522">MGHYKGDGGDSREQLRRYLEKTGVVDSLTSGTYYRLKYSTRYLKKHLNVGDQALGEFVQLQQEAVELRQRCKRRTEEKKELKEKLRRYQPVSQGGAGPE</sequence>
<organism evidence="2 3">
    <name type="scientific">Cynoglossus semilaevis</name>
    <name type="common">Tongue sole</name>
    <dbReference type="NCBI Taxonomy" id="244447"/>
    <lineage>
        <taxon>Eukaryota</taxon>
        <taxon>Metazoa</taxon>
        <taxon>Chordata</taxon>
        <taxon>Craniata</taxon>
        <taxon>Vertebrata</taxon>
        <taxon>Euteleostomi</taxon>
        <taxon>Actinopterygii</taxon>
        <taxon>Neopterygii</taxon>
        <taxon>Teleostei</taxon>
        <taxon>Neoteleostei</taxon>
        <taxon>Acanthomorphata</taxon>
        <taxon>Carangaria</taxon>
        <taxon>Pleuronectiformes</taxon>
        <taxon>Pleuronectoidei</taxon>
        <taxon>Cynoglossidae</taxon>
        <taxon>Cynoglossinae</taxon>
        <taxon>Cynoglossus</taxon>
    </lineage>
</organism>
<dbReference type="Proteomes" id="UP000265120">
    <property type="component" value="Chromosome 13"/>
</dbReference>
<feature type="region of interest" description="Disordered" evidence="1">
    <location>
        <begin position="76"/>
        <end position="99"/>
    </location>
</feature>
<proteinExistence type="predicted"/>
<evidence type="ECO:0000256" key="1">
    <source>
        <dbReference type="SAM" id="MobiDB-lite"/>
    </source>
</evidence>
<accession>A0A3P8X1R4</accession>
<protein>
    <submittedName>
        <fullName evidence="2">Uncharacterized protein</fullName>
    </submittedName>
</protein>
<reference evidence="2" key="3">
    <citation type="submission" date="2025-09" db="UniProtKB">
        <authorList>
            <consortium name="Ensembl"/>
        </authorList>
    </citation>
    <scope>IDENTIFICATION</scope>
</reference>
<dbReference type="Ensembl" id="ENSCSET00000032051.1">
    <property type="protein sequence ID" value="ENSCSEP00000031641.1"/>
    <property type="gene ID" value="ENSCSEG00000020270.1"/>
</dbReference>
<dbReference type="GeneTree" id="ENSGT00940000179990"/>